<dbReference type="GO" id="GO:0000139">
    <property type="term" value="C:Golgi membrane"/>
    <property type="evidence" value="ECO:0007669"/>
    <property type="project" value="UniProtKB-SubCell"/>
</dbReference>
<dbReference type="GO" id="GO:0032259">
    <property type="term" value="P:methylation"/>
    <property type="evidence" value="ECO:0007669"/>
    <property type="project" value="UniProtKB-KW"/>
</dbReference>
<dbReference type="GO" id="GO:0016757">
    <property type="term" value="F:glycosyltransferase activity"/>
    <property type="evidence" value="ECO:0007669"/>
    <property type="project" value="UniProtKB-KW"/>
</dbReference>
<evidence type="ECO:0000256" key="1">
    <source>
        <dbReference type="ARBA" id="ARBA00004323"/>
    </source>
</evidence>
<keyword evidence="4" id="KW-0489">Methyltransferase</keyword>
<dbReference type="InterPro" id="IPR024709">
    <property type="entry name" value="FucosylTrfase_pln"/>
</dbReference>
<feature type="transmembrane region" description="Helical" evidence="16">
    <location>
        <begin position="20"/>
        <end position="42"/>
    </location>
</feature>
<name>A0A5J9TDB5_9POAL</name>
<evidence type="ECO:0000256" key="9">
    <source>
        <dbReference type="ARBA" id="ARBA00022989"/>
    </source>
</evidence>
<gene>
    <name evidence="17" type="ORF">EJB05_42020</name>
</gene>
<comment type="caution">
    <text evidence="17">The sequence shown here is derived from an EMBL/GenBank/DDBJ whole genome shotgun (WGS) entry which is preliminary data.</text>
</comment>
<dbReference type="GO" id="GO:0005802">
    <property type="term" value="C:trans-Golgi network"/>
    <property type="evidence" value="ECO:0007669"/>
    <property type="project" value="TreeGrafter"/>
</dbReference>
<keyword evidence="12" id="KW-0294">Fucose metabolism</keyword>
<evidence type="ECO:0000256" key="8">
    <source>
        <dbReference type="ARBA" id="ARBA00022968"/>
    </source>
</evidence>
<evidence type="ECO:0000256" key="10">
    <source>
        <dbReference type="ARBA" id="ARBA00023136"/>
    </source>
</evidence>
<evidence type="ECO:0000256" key="4">
    <source>
        <dbReference type="ARBA" id="ARBA00022603"/>
    </source>
</evidence>
<dbReference type="GO" id="GO:0006004">
    <property type="term" value="P:fucose metabolic process"/>
    <property type="evidence" value="ECO:0007669"/>
    <property type="project" value="UniProtKB-KW"/>
</dbReference>
<reference evidence="17 18" key="1">
    <citation type="journal article" date="2019" name="Sci. Rep.">
        <title>A high-quality genome of Eragrostis curvula grass provides insights into Poaceae evolution and supports new strategies to enhance forage quality.</title>
        <authorList>
            <person name="Carballo J."/>
            <person name="Santos B.A.C.M."/>
            <person name="Zappacosta D."/>
            <person name="Garbus I."/>
            <person name="Selva J.P."/>
            <person name="Gallo C.A."/>
            <person name="Diaz A."/>
            <person name="Albertini E."/>
            <person name="Caccamo M."/>
            <person name="Echenique V."/>
        </authorList>
    </citation>
    <scope>NUCLEOTIDE SEQUENCE [LARGE SCALE GENOMIC DNA]</scope>
    <source>
        <strain evidence="18">cv. Victoria</strain>
        <tissue evidence="17">Leaf</tissue>
    </source>
</reference>
<dbReference type="Gramene" id="TVU08611">
    <property type="protein sequence ID" value="TVU08611"/>
    <property type="gene ID" value="EJB05_42020"/>
</dbReference>
<feature type="region of interest" description="Disordered" evidence="15">
    <location>
        <begin position="663"/>
        <end position="708"/>
    </location>
</feature>
<evidence type="ECO:0000256" key="6">
    <source>
        <dbReference type="ARBA" id="ARBA00022679"/>
    </source>
</evidence>
<dbReference type="Gene3D" id="3.40.50.150">
    <property type="entry name" value="Vaccinia Virus protein VP39"/>
    <property type="match status" value="1"/>
</dbReference>
<dbReference type="CDD" id="cd11299">
    <property type="entry name" value="O-FucT_plant"/>
    <property type="match status" value="1"/>
</dbReference>
<keyword evidence="13" id="KW-0119">Carbohydrate metabolism</keyword>
<dbReference type="GO" id="GO:0005768">
    <property type="term" value="C:endosome"/>
    <property type="evidence" value="ECO:0007669"/>
    <property type="project" value="TreeGrafter"/>
</dbReference>
<keyword evidence="6" id="KW-0808">Transferase</keyword>
<evidence type="ECO:0000256" key="5">
    <source>
        <dbReference type="ARBA" id="ARBA00022676"/>
    </source>
</evidence>
<accession>A0A5J9TDB5</accession>
<evidence type="ECO:0000256" key="16">
    <source>
        <dbReference type="SAM" id="Phobius"/>
    </source>
</evidence>
<dbReference type="GO" id="GO:0008168">
    <property type="term" value="F:methyltransferase activity"/>
    <property type="evidence" value="ECO:0007669"/>
    <property type="project" value="UniProtKB-KW"/>
</dbReference>
<dbReference type="Pfam" id="PF03141">
    <property type="entry name" value="Methyltransf_29"/>
    <property type="match status" value="1"/>
</dbReference>
<evidence type="ECO:0000256" key="12">
    <source>
        <dbReference type="ARBA" id="ARBA00023253"/>
    </source>
</evidence>
<dbReference type="AlphaFoldDB" id="A0A5J9TDB5"/>
<keyword evidence="9 16" id="KW-1133">Transmembrane helix</keyword>
<evidence type="ECO:0000256" key="15">
    <source>
        <dbReference type="SAM" id="MobiDB-lite"/>
    </source>
</evidence>
<evidence type="ECO:0000256" key="11">
    <source>
        <dbReference type="ARBA" id="ARBA00023180"/>
    </source>
</evidence>
<keyword evidence="7 16" id="KW-0812">Transmembrane</keyword>
<dbReference type="OrthoDB" id="704182at2759"/>
<dbReference type="PANTHER" id="PTHR10108:SF1103">
    <property type="entry name" value="METHYLTRANSFERASE PMT9-RELATED"/>
    <property type="match status" value="1"/>
</dbReference>
<proteinExistence type="inferred from homology"/>
<evidence type="ECO:0000256" key="13">
    <source>
        <dbReference type="ARBA" id="ARBA00023277"/>
    </source>
</evidence>
<keyword evidence="18" id="KW-1185">Reference proteome</keyword>
<dbReference type="InterPro" id="IPR019378">
    <property type="entry name" value="GDP-Fuc_O-FucTrfase"/>
</dbReference>
<comment type="subcellular location">
    <subcellularLocation>
        <location evidence="1">Golgi apparatus membrane</location>
        <topology evidence="1">Single-pass type II membrane protein</topology>
    </subcellularLocation>
</comment>
<dbReference type="InterPro" id="IPR004159">
    <property type="entry name" value="Put_SAM_MeTrfase"/>
</dbReference>
<organism evidence="17 18">
    <name type="scientific">Eragrostis curvula</name>
    <name type="common">weeping love grass</name>
    <dbReference type="NCBI Taxonomy" id="38414"/>
    <lineage>
        <taxon>Eukaryota</taxon>
        <taxon>Viridiplantae</taxon>
        <taxon>Streptophyta</taxon>
        <taxon>Embryophyta</taxon>
        <taxon>Tracheophyta</taxon>
        <taxon>Spermatophyta</taxon>
        <taxon>Magnoliopsida</taxon>
        <taxon>Liliopsida</taxon>
        <taxon>Poales</taxon>
        <taxon>Poaceae</taxon>
        <taxon>PACMAD clade</taxon>
        <taxon>Chloridoideae</taxon>
        <taxon>Eragrostideae</taxon>
        <taxon>Eragrostidinae</taxon>
        <taxon>Eragrostis</taxon>
    </lineage>
</organism>
<dbReference type="Gene3D" id="3.40.50.11350">
    <property type="match status" value="1"/>
</dbReference>
<dbReference type="EMBL" id="RWGY01000039">
    <property type="protein sequence ID" value="TVU08611.1"/>
    <property type="molecule type" value="Genomic_DNA"/>
</dbReference>
<dbReference type="InterPro" id="IPR006311">
    <property type="entry name" value="TAT_signal"/>
</dbReference>
<evidence type="ECO:0000256" key="7">
    <source>
        <dbReference type="ARBA" id="ARBA00022692"/>
    </source>
</evidence>
<protein>
    <recommendedName>
        <fullName evidence="14">O-fucosyltransferase family protein</fullName>
    </recommendedName>
</protein>
<dbReference type="FunFam" id="3.40.50.150:FF:000043">
    <property type="entry name" value="probable methyltransferase PMT3"/>
    <property type="match status" value="1"/>
</dbReference>
<dbReference type="Proteomes" id="UP000324897">
    <property type="component" value="Chromosome 3"/>
</dbReference>
<dbReference type="PANTHER" id="PTHR10108">
    <property type="entry name" value="SAM-DEPENDENT METHYLTRANSFERASE"/>
    <property type="match status" value="1"/>
</dbReference>
<evidence type="ECO:0000256" key="14">
    <source>
        <dbReference type="ARBA" id="ARBA00030350"/>
    </source>
</evidence>
<keyword evidence="10 16" id="KW-0472">Membrane</keyword>
<keyword evidence="5" id="KW-0328">Glycosyltransferase</keyword>
<comment type="similarity">
    <text evidence="3">Belongs to the methyltransferase superfamily.</text>
</comment>
<evidence type="ECO:0000256" key="3">
    <source>
        <dbReference type="ARBA" id="ARBA00008361"/>
    </source>
</evidence>
<evidence type="ECO:0000256" key="2">
    <source>
        <dbReference type="ARBA" id="ARBA00007737"/>
    </source>
</evidence>
<sequence>MKQPPMQNRGGGVLGRRAFASLLAAAVVALALLCIFYGAAFAPTLRGGRPSLRLARLGLRGPLTTPALPADLALSSIPVCDARHSELIPCLDRELHYQLRLHLNLSLMEHYERHCPPASRRLNCLIPPPDGYRVPIRWPRSRDEVWQANIPHPHLAAEKSDQRWMVVNGDKINFPGGGTHFHTGADKYIVHIAQMLKFPDDKLNNEGNVRNVLDVGCGVASFGAYLLSHDVIAMSLAPNDVHENQIQFALERGIPATLGVLGTRRLPYPSRSFEMAHCSRCRIDWLQRDGILLLEMDRVLRPGGYFVYSSPEAYALDPVNRKIWGQMSDLARRMCWRVASKKNQTVIWVKPLSNGCYMRREPGTLPPMCERDDDPDAAWNVPMKACITPYTKRVNRVKGSELLPWPQRLTTPPPRLEELGIHSDNFSQDSEIWHSRVIQYWKHMKSEIQKDSFRNVMDMSANLGGFAASLRKKDIWVMNVIPFTKPGKLKIIYDRGLIGTIHNWCESFSTYPRTYDLLHAWRLFSEIEKQGCSLEDLLIEMDRILRPNGYAIIRDKAAVVNYIKKLLPALRWDDWSYEVKPKKDALSSNDEGVLIVRKRSISKRFLKQEGAAVTNLYGYCSQANEPDLCFTSLGKIRAVHGRKTLPAPTPRGGASAMAELRHATAAATRASGSPSKRDAETALASSPFIASPRGGGKDGPRASLPLHQRWPLPPPVRSLLALEDPRSPAASTSYRILVAGVVCFALAVLFSAPSVWSRLNAPYLCWKEGIRLHCPRLPLPGSRALSGAATRFQANLVPENETSGFIFIHAEGGLNQQRIAICNAVAIAKIMNSTLILPVLKQDQIWKDQTKFEDIFDVDHFINYLKDDVRIVRDIPDWFTEKEELFTSIKRTVKNIPKYASAQFYIDNVLPRIKEKKIMSIKPFVDRLGYDNVPMEINRLRCRVNYHALKFLPDIEEMADKLASRMRNRTGSLNPYMALHLRFEKGMVGLSFCDFAGTREEKAMMAAYRKQQWPRRYKNGSHLWPLALEKRKEGRCPLEPGEIGIILRAMGYTKETQIYVASGQVYGGSNRMAPLRNMFPNMVSKEDLASKEEMGPFKKHVTSLAALDFLVCLKSDVFVMTHGGNFAKLIIGYRRYMGRHRLKSIKPDKGLMSKFFGDPYMPWATFVEDVMITHQTRTGLPEPTFPHYDLWENPLTPCMPALMLSAGAAEAPPIAAATPAIMQDHSGGTLAMHNQAKLISQIQRPQIDGQSEVETKHLPSS</sequence>
<dbReference type="PROSITE" id="PS51318">
    <property type="entry name" value="TAT"/>
    <property type="match status" value="1"/>
</dbReference>
<comment type="similarity">
    <text evidence="2">Belongs to the glycosyltransferase GT106 family.</text>
</comment>
<evidence type="ECO:0000313" key="18">
    <source>
        <dbReference type="Proteomes" id="UP000324897"/>
    </source>
</evidence>
<dbReference type="CDD" id="cd02440">
    <property type="entry name" value="AdoMet_MTases"/>
    <property type="match status" value="1"/>
</dbReference>
<keyword evidence="11" id="KW-0325">Glycoprotein</keyword>
<evidence type="ECO:0000313" key="17">
    <source>
        <dbReference type="EMBL" id="TVU08611.1"/>
    </source>
</evidence>
<dbReference type="SUPFAM" id="SSF53335">
    <property type="entry name" value="S-adenosyl-L-methionine-dependent methyltransferases"/>
    <property type="match status" value="2"/>
</dbReference>
<keyword evidence="8" id="KW-0735">Signal-anchor</keyword>
<dbReference type="InterPro" id="IPR029063">
    <property type="entry name" value="SAM-dependent_MTases_sf"/>
</dbReference>
<dbReference type="Pfam" id="PF10250">
    <property type="entry name" value="O-FucT"/>
    <property type="match status" value="1"/>
</dbReference>